<evidence type="ECO:0000256" key="3">
    <source>
        <dbReference type="ARBA" id="ARBA00022989"/>
    </source>
</evidence>
<accession>A0AB35MFM7</accession>
<dbReference type="InterPro" id="IPR049453">
    <property type="entry name" value="Memb_transporter_dom"/>
</dbReference>
<feature type="transmembrane region" description="Helical" evidence="5">
    <location>
        <begin position="289"/>
        <end position="308"/>
    </location>
</feature>
<name>A0AB35MFM7_9MICO</name>
<evidence type="ECO:0000256" key="5">
    <source>
        <dbReference type="SAM" id="Phobius"/>
    </source>
</evidence>
<evidence type="ECO:0000313" key="7">
    <source>
        <dbReference type="EMBL" id="MDN4482576.1"/>
    </source>
</evidence>
<sequence length="317" mass="30565">MGSPRTALVPPMPAVRLASTVVGVLVAVAVAVGLVAGVGAGVGAALGGLTVVMVSLMSGPRWHAVALGAAVAVIAALATLARDDALLLGVLTAAAAAVTLPVVLRYGPVCGTAPVVAAVAGTAAAEIGPWAAAGGVVVAAVAVPLALAALGLARLPATPLPRRTTAAYVAALALGSGAAIAIGSALELEHALWLVVALSAVLVPVSGETTSRARRRVIGTVLGTLAGAVLASFLSTWLGIALAVAAAVGGLAWSIAKDEIRGSAFTAAVIVLLAGAASTAGAWDAALQRIGLTVIGVVVAIALALLIARVERGEEAP</sequence>
<proteinExistence type="predicted"/>
<feature type="transmembrane region" description="Helical" evidence="5">
    <location>
        <begin position="60"/>
        <end position="78"/>
    </location>
</feature>
<gene>
    <name evidence="7" type="ORF">QQ002_03365</name>
</gene>
<reference evidence="7 8" key="1">
    <citation type="submission" date="2023-06" db="EMBL/GenBank/DDBJ databases">
        <title>SYSU T0a273.</title>
        <authorList>
            <person name="Gao L."/>
            <person name="Fang B.-Z."/>
            <person name="Li W.-J."/>
        </authorList>
    </citation>
    <scope>NUCLEOTIDE SEQUENCE [LARGE SCALE GENOMIC DNA]</scope>
    <source>
        <strain evidence="7 8">SYSU T0a273</strain>
    </source>
</reference>
<evidence type="ECO:0000256" key="1">
    <source>
        <dbReference type="ARBA" id="ARBA00004141"/>
    </source>
</evidence>
<dbReference type="EMBL" id="JAUHQB010000002">
    <property type="protein sequence ID" value="MDN4482576.1"/>
    <property type="molecule type" value="Genomic_DNA"/>
</dbReference>
<evidence type="ECO:0000313" key="8">
    <source>
        <dbReference type="Proteomes" id="UP001172756"/>
    </source>
</evidence>
<protein>
    <submittedName>
        <fullName evidence="7">FUSC family protein</fullName>
    </submittedName>
</protein>
<evidence type="ECO:0000256" key="2">
    <source>
        <dbReference type="ARBA" id="ARBA00022692"/>
    </source>
</evidence>
<comment type="caution">
    <text evidence="7">The sequence shown here is derived from an EMBL/GenBank/DDBJ whole genome shotgun (WGS) entry which is preliminary data.</text>
</comment>
<keyword evidence="3 5" id="KW-1133">Transmembrane helix</keyword>
<feature type="transmembrane region" description="Helical" evidence="5">
    <location>
        <begin position="191"/>
        <end position="210"/>
    </location>
</feature>
<comment type="subcellular location">
    <subcellularLocation>
        <location evidence="1">Membrane</location>
        <topology evidence="1">Multi-pass membrane protein</topology>
    </subcellularLocation>
</comment>
<feature type="transmembrane region" description="Helical" evidence="5">
    <location>
        <begin position="21"/>
        <end position="54"/>
    </location>
</feature>
<keyword evidence="2 5" id="KW-0812">Transmembrane</keyword>
<evidence type="ECO:0000259" key="6">
    <source>
        <dbReference type="Pfam" id="PF13515"/>
    </source>
</evidence>
<dbReference type="RefSeq" id="WP_301159678.1">
    <property type="nucleotide sequence ID" value="NZ_JAUHQB010000002.1"/>
</dbReference>
<feature type="transmembrane region" description="Helical" evidence="5">
    <location>
        <begin position="263"/>
        <end position="283"/>
    </location>
</feature>
<feature type="transmembrane region" description="Helical" evidence="5">
    <location>
        <begin position="85"/>
        <end position="107"/>
    </location>
</feature>
<evidence type="ECO:0000256" key="4">
    <source>
        <dbReference type="ARBA" id="ARBA00023136"/>
    </source>
</evidence>
<organism evidence="7 8">
    <name type="scientific">Demequina lignilytica</name>
    <dbReference type="NCBI Taxonomy" id="3051663"/>
    <lineage>
        <taxon>Bacteria</taxon>
        <taxon>Bacillati</taxon>
        <taxon>Actinomycetota</taxon>
        <taxon>Actinomycetes</taxon>
        <taxon>Micrococcales</taxon>
        <taxon>Demequinaceae</taxon>
        <taxon>Demequina</taxon>
    </lineage>
</organism>
<dbReference type="Proteomes" id="UP001172756">
    <property type="component" value="Unassembled WGS sequence"/>
</dbReference>
<dbReference type="Pfam" id="PF13515">
    <property type="entry name" value="FUSC_2"/>
    <property type="match status" value="1"/>
</dbReference>
<feature type="transmembrane region" description="Helical" evidence="5">
    <location>
        <begin position="127"/>
        <end position="153"/>
    </location>
</feature>
<dbReference type="AlphaFoldDB" id="A0AB35MFM7"/>
<keyword evidence="4 5" id="KW-0472">Membrane</keyword>
<dbReference type="GO" id="GO:0016020">
    <property type="term" value="C:membrane"/>
    <property type="evidence" value="ECO:0007669"/>
    <property type="project" value="UniProtKB-SubCell"/>
</dbReference>
<feature type="transmembrane region" description="Helical" evidence="5">
    <location>
        <begin position="165"/>
        <end position="185"/>
    </location>
</feature>
<feature type="domain" description="Integral membrane bound transporter" evidence="6">
    <location>
        <begin position="179"/>
        <end position="302"/>
    </location>
</feature>